<reference evidence="1" key="1">
    <citation type="submission" date="2023-07" db="EMBL/GenBank/DDBJ databases">
        <title>Black Yeasts Isolated from many extreme environments.</title>
        <authorList>
            <person name="Coleine C."/>
            <person name="Stajich J.E."/>
            <person name="Selbmann L."/>
        </authorList>
    </citation>
    <scope>NUCLEOTIDE SEQUENCE</scope>
    <source>
        <strain evidence="1">CCFEE 5714</strain>
    </source>
</reference>
<keyword evidence="2" id="KW-1185">Reference proteome</keyword>
<dbReference type="Proteomes" id="UP001281147">
    <property type="component" value="Unassembled WGS sequence"/>
</dbReference>
<evidence type="ECO:0000313" key="1">
    <source>
        <dbReference type="EMBL" id="KAK3725898.1"/>
    </source>
</evidence>
<dbReference type="EMBL" id="JAUTXU010000001">
    <property type="protein sequence ID" value="KAK3725898.1"/>
    <property type="molecule type" value="Genomic_DNA"/>
</dbReference>
<comment type="caution">
    <text evidence="1">The sequence shown here is derived from an EMBL/GenBank/DDBJ whole genome shotgun (WGS) entry which is preliminary data.</text>
</comment>
<proteinExistence type="predicted"/>
<name>A0ACC3NZ74_9PEZI</name>
<organism evidence="1 2">
    <name type="scientific">Vermiconidia calcicola</name>
    <dbReference type="NCBI Taxonomy" id="1690605"/>
    <lineage>
        <taxon>Eukaryota</taxon>
        <taxon>Fungi</taxon>
        <taxon>Dikarya</taxon>
        <taxon>Ascomycota</taxon>
        <taxon>Pezizomycotina</taxon>
        <taxon>Dothideomycetes</taxon>
        <taxon>Dothideomycetidae</taxon>
        <taxon>Mycosphaerellales</taxon>
        <taxon>Extremaceae</taxon>
        <taxon>Vermiconidia</taxon>
    </lineage>
</organism>
<sequence>MTACLDVGGLADCLIGYHQGKAGEEILDTYAEVRREIFLKYVDARSIKNLDRVSKADPWTVSETDKFFGILKELKEDKQALKDFLLKVSSIEYDFTKHYDAEPQTNGASNNVGEKESAKEEAAASLQLQA</sequence>
<accession>A0ACC3NZ74</accession>
<evidence type="ECO:0000313" key="2">
    <source>
        <dbReference type="Proteomes" id="UP001281147"/>
    </source>
</evidence>
<protein>
    <submittedName>
        <fullName evidence="1">Uncharacterized protein</fullName>
    </submittedName>
</protein>
<gene>
    <name evidence="1" type="ORF">LTR37_000046</name>
</gene>